<sequence length="221" mass="25632">MMAIHFDPNDPNIPQILRNRFEQWDNELPRLQFSQYGPMDKYLNLKFPYAMVKPQGMLRPILRHNEDEDGLDDEAGNISIDSTGQFVSKADPKCYPDFVVVNYYDDDYDKVRLVMEIGSLQKREPASDRVKSEVEQQLHNYMALLGAEGARWSENTLGVAVLGTEVWFSKPRRLGTGLLFTRGMKWYSLYDEIFVKEIDRIARLLAKDEENEVYDGPIVLD</sequence>
<protein>
    <submittedName>
        <fullName evidence="1">Uncharacterized protein</fullName>
    </submittedName>
</protein>
<comment type="caution">
    <text evidence="1">The sequence shown here is derived from an EMBL/GenBank/DDBJ whole genome shotgun (WGS) entry which is preliminary data.</text>
</comment>
<evidence type="ECO:0000313" key="2">
    <source>
        <dbReference type="Proteomes" id="UP000298061"/>
    </source>
</evidence>
<name>A0A4Y9ZQB2_9AGAM</name>
<dbReference type="AlphaFoldDB" id="A0A4Y9ZQB2"/>
<evidence type="ECO:0000313" key="1">
    <source>
        <dbReference type="EMBL" id="TFY75639.1"/>
    </source>
</evidence>
<reference evidence="1 2" key="1">
    <citation type="submission" date="2019-02" db="EMBL/GenBank/DDBJ databases">
        <title>Genome sequencing of the rare red list fungi Hericium alpestre (H. flagellum).</title>
        <authorList>
            <person name="Buettner E."/>
            <person name="Kellner H."/>
        </authorList>
    </citation>
    <scope>NUCLEOTIDE SEQUENCE [LARGE SCALE GENOMIC DNA]</scope>
    <source>
        <strain evidence="1 2">DSM 108284</strain>
    </source>
</reference>
<dbReference type="EMBL" id="SFCI01001490">
    <property type="protein sequence ID" value="TFY75639.1"/>
    <property type="molecule type" value="Genomic_DNA"/>
</dbReference>
<organism evidence="1 2">
    <name type="scientific">Hericium alpestre</name>
    <dbReference type="NCBI Taxonomy" id="135208"/>
    <lineage>
        <taxon>Eukaryota</taxon>
        <taxon>Fungi</taxon>
        <taxon>Dikarya</taxon>
        <taxon>Basidiomycota</taxon>
        <taxon>Agaricomycotina</taxon>
        <taxon>Agaricomycetes</taxon>
        <taxon>Russulales</taxon>
        <taxon>Hericiaceae</taxon>
        <taxon>Hericium</taxon>
    </lineage>
</organism>
<accession>A0A4Y9ZQB2</accession>
<keyword evidence="2" id="KW-1185">Reference proteome</keyword>
<dbReference type="OrthoDB" id="3235981at2759"/>
<gene>
    <name evidence="1" type="ORF">EWM64_g8372</name>
</gene>
<dbReference type="Proteomes" id="UP000298061">
    <property type="component" value="Unassembled WGS sequence"/>
</dbReference>
<proteinExistence type="predicted"/>